<accession>A0ABV6P8L5</accession>
<dbReference type="RefSeq" id="WP_377458158.1">
    <property type="nucleotide sequence ID" value="NZ_JBHLUB010000004.1"/>
</dbReference>
<keyword evidence="3" id="KW-1185">Reference proteome</keyword>
<evidence type="ECO:0000313" key="3">
    <source>
        <dbReference type="Proteomes" id="UP001589862"/>
    </source>
</evidence>
<comment type="caution">
    <text evidence="2">The sequence shown here is derived from an EMBL/GenBank/DDBJ whole genome shotgun (WGS) entry which is preliminary data.</text>
</comment>
<dbReference type="Proteomes" id="UP001589862">
    <property type="component" value="Unassembled WGS sequence"/>
</dbReference>
<dbReference type="InterPro" id="IPR008136">
    <property type="entry name" value="CinA_C"/>
</dbReference>
<dbReference type="InterPro" id="IPR036653">
    <property type="entry name" value="CinA-like_C"/>
</dbReference>
<proteinExistence type="predicted"/>
<evidence type="ECO:0000259" key="1">
    <source>
        <dbReference type="Pfam" id="PF02464"/>
    </source>
</evidence>
<feature type="domain" description="CinA C-terminal" evidence="1">
    <location>
        <begin position="3"/>
        <end position="153"/>
    </location>
</feature>
<sequence>MNEAEEFLVAELVRRGARIATAESLTAGQLAATIANVPGASATLAGGLVSYNNDIKHRLLNVDDALLSTHGAVCADVARQMAEGAAAQFNVDYALSTTGVAGPEPHQGKAVGTVFIGIHTPEGSWAEEYNFTGNRDQIRQATVVSALALLVRELTGSSSQARL</sequence>
<evidence type="ECO:0000313" key="2">
    <source>
        <dbReference type="EMBL" id="MFC0581470.1"/>
    </source>
</evidence>
<reference evidence="2 3" key="1">
    <citation type="submission" date="2024-09" db="EMBL/GenBank/DDBJ databases">
        <authorList>
            <person name="Sun Q."/>
            <person name="Mori K."/>
        </authorList>
    </citation>
    <scope>NUCLEOTIDE SEQUENCE [LARGE SCALE GENOMIC DNA]</scope>
    <source>
        <strain evidence="2 3">NCAIM B.02604</strain>
    </source>
</reference>
<dbReference type="SUPFAM" id="SSF142433">
    <property type="entry name" value="CinA-like"/>
    <property type="match status" value="1"/>
</dbReference>
<dbReference type="Gene3D" id="3.90.950.20">
    <property type="entry name" value="CinA-like"/>
    <property type="match status" value="1"/>
</dbReference>
<dbReference type="NCBIfam" id="TIGR00199">
    <property type="entry name" value="PncC_domain"/>
    <property type="match status" value="1"/>
</dbReference>
<name>A0ABV6P8L5_9MICC</name>
<gene>
    <name evidence="2" type="ORF">ACFFFR_03560</name>
</gene>
<dbReference type="Pfam" id="PF02464">
    <property type="entry name" value="CinA"/>
    <property type="match status" value="1"/>
</dbReference>
<protein>
    <submittedName>
        <fullName evidence="2">CinA family protein</fullName>
    </submittedName>
</protein>
<dbReference type="EMBL" id="JBHLUB010000004">
    <property type="protein sequence ID" value="MFC0581470.1"/>
    <property type="molecule type" value="Genomic_DNA"/>
</dbReference>
<organism evidence="2 3">
    <name type="scientific">Micrococcoides hystricis</name>
    <dbReference type="NCBI Taxonomy" id="1572761"/>
    <lineage>
        <taxon>Bacteria</taxon>
        <taxon>Bacillati</taxon>
        <taxon>Actinomycetota</taxon>
        <taxon>Actinomycetes</taxon>
        <taxon>Micrococcales</taxon>
        <taxon>Micrococcaceae</taxon>
        <taxon>Micrococcoides</taxon>
    </lineage>
</organism>